<keyword evidence="7 12" id="KW-1133">Transmembrane helix</keyword>
<evidence type="ECO:0000256" key="9">
    <source>
        <dbReference type="ARBA" id="ARBA00023027"/>
    </source>
</evidence>
<evidence type="ECO:0000256" key="2">
    <source>
        <dbReference type="ARBA" id="ARBA00005272"/>
    </source>
</evidence>
<accession>A0A3G2R6K2</accession>
<sequence>MDEKKKIVVLGGGFGGLTAAQALDRFLRRNKNVEITLINKSPNQIYLTELHEVAGNRIPPEGVEYSLETALEETRIKLVVDEIQKADLKERKLYGIDGVYSFDYLVLACGSEPTFFGIPGMKENAFTLWSHEDALRIREQIIKMFKAASTEPDEEKRREYLTFVVGGGGFTGIEMVGELVEWIEDLCLDYNIKRHEVSLMVIEALPKILPNLSDSLIEKATNYLKRKGVRILTNSPITNVSADSLTLKSGEVIKTRTLIWTGGVQANSFVASMGLKTSGRGRVTVNEYMETSEPGIYAIGDNCCFIGEDGKPMPALVESAMQSAHCAAHNIAAEINNKPKKALKLHLHGNMVSIGAEYCVADVMGFKLTGFLATAIKHLADMHYLFGISGIGFIMDYIDHQFFRKTRNKPTVIKHIGVSTSTAWLALLRIYLGYRWLMSGLEKVNTGWLSAGNKLVAGASTAPIGPNTPEWYVNFMEKVVFPHALLFQTMITLGELAIGICLILGLFTVLAALGSIFMNINFMISGSGDMWFLVVSVVMLAGAGRSFGLDYYVIPYISRVVKRFLRRGEIKLIM</sequence>
<evidence type="ECO:0000256" key="4">
    <source>
        <dbReference type="ARBA" id="ARBA00022630"/>
    </source>
</evidence>
<evidence type="ECO:0000256" key="10">
    <source>
        <dbReference type="ARBA" id="ARBA00023136"/>
    </source>
</evidence>
<feature type="transmembrane region" description="Helical" evidence="12">
    <location>
        <begin position="496"/>
        <end position="518"/>
    </location>
</feature>
<dbReference type="EMBL" id="CP033169">
    <property type="protein sequence ID" value="AYO31041.1"/>
    <property type="molecule type" value="Genomic_DNA"/>
</dbReference>
<evidence type="ECO:0000256" key="6">
    <source>
        <dbReference type="ARBA" id="ARBA00022827"/>
    </source>
</evidence>
<feature type="domain" description="FAD/NAD(P)-binding" evidence="13">
    <location>
        <begin position="6"/>
        <end position="323"/>
    </location>
</feature>
<dbReference type="Gene3D" id="3.50.50.100">
    <property type="match status" value="1"/>
</dbReference>
<reference evidence="14 15" key="1">
    <citation type="submission" date="2018-10" db="EMBL/GenBank/DDBJ databases">
        <authorList>
            <person name="Zhang X."/>
        </authorList>
    </citation>
    <scope>NUCLEOTIDE SEQUENCE [LARGE SCALE GENOMIC DNA]</scope>
    <source>
        <strain evidence="14 15">SK-G1</strain>
    </source>
</reference>
<dbReference type="PANTHER" id="PTHR43706:SF47">
    <property type="entry name" value="EXTERNAL NADH-UBIQUINONE OXIDOREDUCTASE 1, MITOCHONDRIAL-RELATED"/>
    <property type="match status" value="1"/>
</dbReference>
<dbReference type="Pfam" id="PF07992">
    <property type="entry name" value="Pyr_redox_2"/>
    <property type="match status" value="1"/>
</dbReference>
<keyword evidence="8" id="KW-0560">Oxidoreductase</keyword>
<comment type="similarity">
    <text evidence="2">Belongs to the NADH dehydrogenase family.</text>
</comment>
<dbReference type="GO" id="GO:0016020">
    <property type="term" value="C:membrane"/>
    <property type="evidence" value="ECO:0007669"/>
    <property type="project" value="UniProtKB-SubCell"/>
</dbReference>
<evidence type="ECO:0000256" key="7">
    <source>
        <dbReference type="ARBA" id="ARBA00022989"/>
    </source>
</evidence>
<evidence type="ECO:0000313" key="14">
    <source>
        <dbReference type="EMBL" id="AYO31041.1"/>
    </source>
</evidence>
<dbReference type="InterPro" id="IPR036188">
    <property type="entry name" value="FAD/NAD-bd_sf"/>
</dbReference>
<dbReference type="InterPro" id="IPR032808">
    <property type="entry name" value="DoxX"/>
</dbReference>
<keyword evidence="9" id="KW-0520">NAD</keyword>
<keyword evidence="10 12" id="KW-0472">Membrane</keyword>
<evidence type="ECO:0000256" key="12">
    <source>
        <dbReference type="SAM" id="Phobius"/>
    </source>
</evidence>
<feature type="transmembrane region" description="Helical" evidence="12">
    <location>
        <begin position="530"/>
        <end position="554"/>
    </location>
</feature>
<dbReference type="PRINTS" id="PR00368">
    <property type="entry name" value="FADPNR"/>
</dbReference>
<evidence type="ECO:0000256" key="11">
    <source>
        <dbReference type="ARBA" id="ARBA00047599"/>
    </source>
</evidence>
<feature type="transmembrane region" description="Helical" evidence="12">
    <location>
        <begin position="412"/>
        <end position="432"/>
    </location>
</feature>
<gene>
    <name evidence="14" type="ORF">D2962_10875</name>
</gene>
<protein>
    <recommendedName>
        <fullName evidence="3">NADH:ubiquinone reductase (non-electrogenic)</fullName>
        <ecNumber evidence="3">1.6.5.9</ecNumber>
    </recommendedName>
</protein>
<dbReference type="SUPFAM" id="SSF51905">
    <property type="entry name" value="FAD/NAD(P)-binding domain"/>
    <property type="match status" value="1"/>
</dbReference>
<keyword evidence="5 12" id="KW-0812">Transmembrane</keyword>
<keyword evidence="4" id="KW-0285">Flavoprotein</keyword>
<dbReference type="RefSeq" id="WP_122014980.1">
    <property type="nucleotide sequence ID" value="NZ_CP033169.1"/>
</dbReference>
<evidence type="ECO:0000313" key="15">
    <source>
        <dbReference type="Proteomes" id="UP000280960"/>
    </source>
</evidence>
<evidence type="ECO:0000256" key="3">
    <source>
        <dbReference type="ARBA" id="ARBA00012637"/>
    </source>
</evidence>
<dbReference type="Proteomes" id="UP000280960">
    <property type="component" value="Chromosome"/>
</dbReference>
<dbReference type="InterPro" id="IPR023753">
    <property type="entry name" value="FAD/NAD-binding_dom"/>
</dbReference>
<dbReference type="EC" id="1.6.5.9" evidence="3"/>
<comment type="catalytic activity">
    <reaction evidence="11">
        <text>a quinone + NADH + H(+) = a quinol + NAD(+)</text>
        <dbReference type="Rhea" id="RHEA:46160"/>
        <dbReference type="ChEBI" id="CHEBI:15378"/>
        <dbReference type="ChEBI" id="CHEBI:24646"/>
        <dbReference type="ChEBI" id="CHEBI:57540"/>
        <dbReference type="ChEBI" id="CHEBI:57945"/>
        <dbReference type="ChEBI" id="CHEBI:132124"/>
        <dbReference type="EC" id="1.6.5.9"/>
    </reaction>
</comment>
<dbReference type="InterPro" id="IPR045024">
    <property type="entry name" value="NDH-2"/>
</dbReference>
<dbReference type="Pfam" id="PF07681">
    <property type="entry name" value="DoxX"/>
    <property type="match status" value="1"/>
</dbReference>
<comment type="subcellular location">
    <subcellularLocation>
        <location evidence="1">Membrane</location>
        <topology evidence="1">Multi-pass membrane protein</topology>
    </subcellularLocation>
</comment>
<evidence type="ECO:0000256" key="1">
    <source>
        <dbReference type="ARBA" id="ARBA00004141"/>
    </source>
</evidence>
<evidence type="ECO:0000256" key="5">
    <source>
        <dbReference type="ARBA" id="ARBA00022692"/>
    </source>
</evidence>
<organism evidence="14 15">
    <name type="scientific">Biomaibacter acetigenes</name>
    <dbReference type="NCBI Taxonomy" id="2316383"/>
    <lineage>
        <taxon>Bacteria</taxon>
        <taxon>Bacillati</taxon>
        <taxon>Bacillota</taxon>
        <taxon>Clostridia</taxon>
        <taxon>Thermosediminibacterales</taxon>
        <taxon>Tepidanaerobacteraceae</taxon>
        <taxon>Biomaibacter</taxon>
    </lineage>
</organism>
<name>A0A3G2R6K2_9FIRM</name>
<keyword evidence="6" id="KW-0274">FAD</keyword>
<proteinExistence type="inferred from homology"/>
<dbReference type="KEGG" id="bacg:D2962_10875"/>
<dbReference type="PANTHER" id="PTHR43706">
    <property type="entry name" value="NADH DEHYDROGENASE"/>
    <property type="match status" value="1"/>
</dbReference>
<evidence type="ECO:0000259" key="13">
    <source>
        <dbReference type="Pfam" id="PF07992"/>
    </source>
</evidence>
<evidence type="ECO:0000256" key="8">
    <source>
        <dbReference type="ARBA" id="ARBA00023002"/>
    </source>
</evidence>
<keyword evidence="15" id="KW-1185">Reference proteome</keyword>
<dbReference type="AlphaFoldDB" id="A0A3G2R6K2"/>
<dbReference type="GO" id="GO:0050136">
    <property type="term" value="F:NADH dehydrogenase (quinone) (non-electrogenic) activity"/>
    <property type="evidence" value="ECO:0007669"/>
    <property type="project" value="UniProtKB-EC"/>
</dbReference>